<reference evidence="3 4" key="1">
    <citation type="journal article" date="2019" name="Commun. Biol.">
        <title>The bagworm genome reveals a unique fibroin gene that provides high tensile strength.</title>
        <authorList>
            <person name="Kono N."/>
            <person name="Nakamura H."/>
            <person name="Ohtoshi R."/>
            <person name="Tomita M."/>
            <person name="Numata K."/>
            <person name="Arakawa K."/>
        </authorList>
    </citation>
    <scope>NUCLEOTIDE SEQUENCE [LARGE SCALE GENOMIC DNA]</scope>
</reference>
<keyword evidence="1" id="KW-0175">Coiled coil</keyword>
<feature type="compositionally biased region" description="Basic and acidic residues" evidence="2">
    <location>
        <begin position="562"/>
        <end position="574"/>
    </location>
</feature>
<dbReference type="PROSITE" id="PS00018">
    <property type="entry name" value="EF_HAND_1"/>
    <property type="match status" value="1"/>
</dbReference>
<dbReference type="Proteomes" id="UP000299102">
    <property type="component" value="Unassembled WGS sequence"/>
</dbReference>
<feature type="compositionally biased region" description="Polar residues" evidence="2">
    <location>
        <begin position="331"/>
        <end position="348"/>
    </location>
</feature>
<organism evidence="3 4">
    <name type="scientific">Eumeta variegata</name>
    <name type="common">Bagworm moth</name>
    <name type="synonym">Eumeta japonica</name>
    <dbReference type="NCBI Taxonomy" id="151549"/>
    <lineage>
        <taxon>Eukaryota</taxon>
        <taxon>Metazoa</taxon>
        <taxon>Ecdysozoa</taxon>
        <taxon>Arthropoda</taxon>
        <taxon>Hexapoda</taxon>
        <taxon>Insecta</taxon>
        <taxon>Pterygota</taxon>
        <taxon>Neoptera</taxon>
        <taxon>Endopterygota</taxon>
        <taxon>Lepidoptera</taxon>
        <taxon>Glossata</taxon>
        <taxon>Ditrysia</taxon>
        <taxon>Tineoidea</taxon>
        <taxon>Psychidae</taxon>
        <taxon>Oiketicinae</taxon>
        <taxon>Eumeta</taxon>
    </lineage>
</organism>
<gene>
    <name evidence="3" type="ORF">EVAR_24063_1</name>
</gene>
<feature type="region of interest" description="Disordered" evidence="2">
    <location>
        <begin position="557"/>
        <end position="643"/>
    </location>
</feature>
<name>A0A4C1VSM9_EUMVA</name>
<evidence type="ECO:0000313" key="3">
    <source>
        <dbReference type="EMBL" id="GBP41703.1"/>
    </source>
</evidence>
<feature type="region of interest" description="Disordered" evidence="2">
    <location>
        <begin position="327"/>
        <end position="349"/>
    </location>
</feature>
<dbReference type="OrthoDB" id="6363430at2759"/>
<keyword evidence="4" id="KW-1185">Reference proteome</keyword>
<accession>A0A4C1VSM9</accession>
<dbReference type="EMBL" id="BGZK01000404">
    <property type="protein sequence ID" value="GBP41703.1"/>
    <property type="molecule type" value="Genomic_DNA"/>
</dbReference>
<evidence type="ECO:0000256" key="1">
    <source>
        <dbReference type="SAM" id="Coils"/>
    </source>
</evidence>
<feature type="coiled-coil region" evidence="1">
    <location>
        <begin position="57"/>
        <end position="91"/>
    </location>
</feature>
<proteinExistence type="predicted"/>
<dbReference type="STRING" id="151549.A0A4C1VSM9"/>
<evidence type="ECO:0000313" key="4">
    <source>
        <dbReference type="Proteomes" id="UP000299102"/>
    </source>
</evidence>
<feature type="compositionally biased region" description="Low complexity" evidence="2">
    <location>
        <begin position="625"/>
        <end position="636"/>
    </location>
</feature>
<feature type="region of interest" description="Disordered" evidence="2">
    <location>
        <begin position="656"/>
        <end position="695"/>
    </location>
</feature>
<sequence length="825" mass="92188">MNELAVMSGMSGASMLRTRRKDVNVKPNRKLDRKSSRGMLYENEELRLRTININAEVERGQSDIKKLKRENDQLKREISALRYEYDKLDHLLRERRSSPEQSDVRVYCVLMYFSIVWHWRRLLENTVGAHVHLLPHVPYLSATHQYPSWVLGPPGTHEIGALANNYEMDSGGCEACAECAGAAGRGHVAFNELSVVPEEDAAEYSKEQRECGATECIGDHCCPCTLAPEQSLAHSQPFRKNGISNGEGSALPELSFTGRNATAEAATSQYRCEVAAPAFVFHPVNETSGEPSITQLFPPSDILFVPKSLTPEPCNCGTCANSRPTIDATGGPSTSDQNAGSPQTTAAQESLERPVDVLVHNAPSEPVFFQSVTSDPYHVAAPPPPGFVLSAPRFHTGGNVEDLLGEVQTAPTIQTTFIENSVFMCNTRKITQKHEPCCCKGHTSKIQQPEPEAPAPKSYVTEKNIELNYDYPKTSSVDNQNSESSEMQTTTTEVASTVVFVERRIPVRPKKFDFLFRSRSAPVGDSEEPIYATVKKLPKRLKRMDLANLEREVAYQAGEPDSSIKTELTVKTDSEQSQVPHPDDDTSRSEKEKSPQRQDTTKAKKRRRFSLTFKKRERKRKEPKNGTGKNGTTKNGLVSMDGDGDRLIEESEVQEFGKQKACRHRARNTMSSCSSGPRYKRDSYQKRVSKPRRAGREKNMAYSNICLLPLWSDPAAGPHRDDVTFRARKNKRQLVHEFHGQCVYASLQDVSTAAGLDTMVRMLGRRLPVTVEETLSLCDKCARTDMRGRTLEKRTSNNYLHILISSKRRNFDWKNEGDAFGLPAA</sequence>
<evidence type="ECO:0000256" key="2">
    <source>
        <dbReference type="SAM" id="MobiDB-lite"/>
    </source>
</evidence>
<dbReference type="InterPro" id="IPR018247">
    <property type="entry name" value="EF_Hand_1_Ca_BS"/>
</dbReference>
<dbReference type="AlphaFoldDB" id="A0A4C1VSM9"/>
<feature type="compositionally biased region" description="Basic and acidic residues" evidence="2">
    <location>
        <begin position="581"/>
        <end position="602"/>
    </location>
</feature>
<comment type="caution">
    <text evidence="3">The sequence shown here is derived from an EMBL/GenBank/DDBJ whole genome shotgun (WGS) entry which is preliminary data.</text>
</comment>
<feature type="compositionally biased region" description="Basic residues" evidence="2">
    <location>
        <begin position="603"/>
        <end position="622"/>
    </location>
</feature>
<protein>
    <submittedName>
        <fullName evidence="3">Uncharacterized protein</fullName>
    </submittedName>
</protein>